<dbReference type="InterPro" id="IPR025338">
    <property type="entry name" value="DUF4244"/>
</dbReference>
<evidence type="ECO:0000313" key="1">
    <source>
        <dbReference type="EMBL" id="AXI78822.1"/>
    </source>
</evidence>
<dbReference type="Proteomes" id="UP000249340">
    <property type="component" value="Chromosome"/>
</dbReference>
<dbReference type="RefSeq" id="WP_111491303.1">
    <property type="nucleotide sequence ID" value="NZ_CP031264.1"/>
</dbReference>
<dbReference type="AlphaFoldDB" id="A0A345SYL7"/>
<name>A0A345SYL7_9ACTN</name>
<keyword evidence="2" id="KW-1185">Reference proteome</keyword>
<proteinExistence type="predicted"/>
<protein>
    <submittedName>
        <fullName evidence="1">DUF4244 domain-containing protein</fullName>
    </submittedName>
</protein>
<dbReference type="OrthoDB" id="3748241at2"/>
<reference evidence="2" key="1">
    <citation type="submission" date="2018-07" db="EMBL/GenBank/DDBJ databases">
        <title>Streptacidiphilus bronchialis DSM 106435 chromosome.</title>
        <authorList>
            <person name="Batra D."/>
            <person name="Gulvik C.A."/>
        </authorList>
    </citation>
    <scope>NUCLEOTIDE SEQUENCE [LARGE SCALE GENOMIC DNA]</scope>
    <source>
        <strain evidence="2">DSM 106435</strain>
    </source>
</reference>
<dbReference type="EMBL" id="CP031264">
    <property type="protein sequence ID" value="AXI78822.1"/>
    <property type="molecule type" value="Genomic_DNA"/>
</dbReference>
<evidence type="ECO:0000313" key="2">
    <source>
        <dbReference type="Proteomes" id="UP000249340"/>
    </source>
</evidence>
<dbReference type="Pfam" id="PF14029">
    <property type="entry name" value="DUF4244"/>
    <property type="match status" value="1"/>
</dbReference>
<organism evidence="1 2">
    <name type="scientific">Peterkaempfera bronchialis</name>
    <dbReference type="NCBI Taxonomy" id="2126346"/>
    <lineage>
        <taxon>Bacteria</taxon>
        <taxon>Bacillati</taxon>
        <taxon>Actinomycetota</taxon>
        <taxon>Actinomycetes</taxon>
        <taxon>Kitasatosporales</taxon>
        <taxon>Streptomycetaceae</taxon>
        <taxon>Peterkaempfera</taxon>
    </lineage>
</organism>
<dbReference type="KEGG" id="stri:C7M71_016765"/>
<sequence length="101" mass="10934">MAITLRLFPLAQPPVFGLCGPRLRWLPDRLRLPVRLRPLALLLRRRLTAGRGRDAGMTTAEYAVGTVAACGFAAVLYKVVTSDTVSGAITKLVQRALDAGF</sequence>
<accession>A0A345SYL7</accession>
<gene>
    <name evidence="1" type="ORF">C7M71_016765</name>
</gene>